<evidence type="ECO:0000256" key="6">
    <source>
        <dbReference type="ARBA" id="ARBA00022870"/>
    </source>
</evidence>
<sequence>MFSQAYNTAAKLAMLRRRRLSGSVRQRSSSVVGHLRDIQPTTLIRRRSSKRPTPYTRERERYRQYFEFVSKSPSDELAIVRELTVPLIKSMPVSLPFDLSQTVADNCLSLSGMGYHLGIGSYCPACTSIGEPRLGRCDRAALILAYVQQINNIYEHRAFLASIQAFVDRSSDDRHNETERILRDVLEQPELFFAYHVLRDGGLRDARVLFYRDVDRGGFMMYITFSGKSVHLHYKLLDRMLAACRGYRIIAHVWQTTFLLVVRREGDKTSDTDVPIVNSNDIYCKMCDLSLDGELLLEYKKLYAMFDDFPPP</sequence>
<evidence type="ECO:0000256" key="2">
    <source>
        <dbReference type="ARBA" id="ARBA00022562"/>
    </source>
</evidence>
<keyword evidence="5" id="KW-0862">Zinc</keyword>
<keyword evidence="2" id="KW-1048">Host nucleus</keyword>
<gene>
    <name evidence="8" type="primary">UL31</name>
</gene>
<organism evidence="8">
    <name type="scientific">Spheniscid alphaherpesvirus 1</name>
    <dbReference type="NCBI Taxonomy" id="2560777"/>
    <lineage>
        <taxon>Viruses</taxon>
        <taxon>Duplodnaviria</taxon>
        <taxon>Heunggongvirae</taxon>
        <taxon>Peploviricota</taxon>
        <taxon>Herviviricetes</taxon>
        <taxon>Herpesvirales</taxon>
        <taxon>Orthoherpesviridae</taxon>
        <taxon>Alphaherpesvirinae</taxon>
        <taxon>Mardivirus</taxon>
        <taxon>Mardivirus spheniscidalpha1</taxon>
    </lineage>
</organism>
<dbReference type="OrthoDB" id="9304at10239"/>
<evidence type="ECO:0000256" key="4">
    <source>
        <dbReference type="ARBA" id="ARBA00022771"/>
    </source>
</evidence>
<name>A0A1R3TFL9_9ALPH</name>
<dbReference type="Pfam" id="PF02718">
    <property type="entry name" value="Herpes_UL31"/>
    <property type="match status" value="1"/>
</dbReference>
<reference evidence="8" key="1">
    <citation type="submission" date="2016-08" db="EMBL/GenBank/DDBJ databases">
        <authorList>
            <person name="Seilhamer J.J."/>
        </authorList>
    </citation>
    <scope>NUCLEOTIDE SEQUENCE [LARGE SCALE GENOMIC DNA]</scope>
    <source>
        <strain evidence="8">Lib01004</strain>
    </source>
</reference>
<dbReference type="EMBL" id="LT608135">
    <property type="protein sequence ID" value="SCO83540.1"/>
    <property type="molecule type" value="Genomic_DNA"/>
</dbReference>
<dbReference type="InterPro" id="IPR021152">
    <property type="entry name" value="Herpes_UL31"/>
</dbReference>
<evidence type="ECO:0000256" key="3">
    <source>
        <dbReference type="ARBA" id="ARBA00022723"/>
    </source>
</evidence>
<keyword evidence="7" id="KW-0472">Membrane</keyword>
<dbReference type="KEGG" id="vg:30902382"/>
<evidence type="ECO:0000313" key="9">
    <source>
        <dbReference type="Proteomes" id="UP000203542"/>
    </source>
</evidence>
<dbReference type="GO" id="GO:0008270">
    <property type="term" value="F:zinc ion binding"/>
    <property type="evidence" value="ECO:0007669"/>
    <property type="project" value="UniProtKB-KW"/>
</dbReference>
<keyword evidence="6" id="KW-1043">Host membrane</keyword>
<evidence type="ECO:0000256" key="7">
    <source>
        <dbReference type="ARBA" id="ARBA00023136"/>
    </source>
</evidence>
<keyword evidence="4" id="KW-0863">Zinc-finger</keyword>
<dbReference type="RefSeq" id="YP_009342372.1">
    <property type="nucleotide sequence ID" value="NC_033464.1"/>
</dbReference>
<keyword evidence="3" id="KW-0479">Metal-binding</keyword>
<evidence type="ECO:0000256" key="1">
    <source>
        <dbReference type="ARBA" id="ARBA00022553"/>
    </source>
</evidence>
<dbReference type="GO" id="GO:0046765">
    <property type="term" value="P:viral budding from nuclear membrane"/>
    <property type="evidence" value="ECO:0007669"/>
    <property type="project" value="InterPro"/>
</dbReference>
<dbReference type="HAMAP" id="MF_04023">
    <property type="entry name" value="HSV_NEC1"/>
    <property type="match status" value="1"/>
</dbReference>
<dbReference type="Proteomes" id="UP000203542">
    <property type="component" value="Segment"/>
</dbReference>
<evidence type="ECO:0000256" key="5">
    <source>
        <dbReference type="ARBA" id="ARBA00022833"/>
    </source>
</evidence>
<accession>A0A1R3TFL9</accession>
<dbReference type="GeneID" id="30902382"/>
<keyword evidence="9" id="KW-1185">Reference proteome</keyword>
<proteinExistence type="inferred from homology"/>
<evidence type="ECO:0000313" key="8">
    <source>
        <dbReference type="EMBL" id="SCO83540.1"/>
    </source>
</evidence>
<keyword evidence="1" id="KW-0597">Phosphoprotein</keyword>
<protein>
    <submittedName>
        <fullName evidence="8">Nuclear egress lamina protein</fullName>
    </submittedName>
</protein>